<reference evidence="10" key="1">
    <citation type="submission" date="2022-03" db="EMBL/GenBank/DDBJ databases">
        <title>Draft Genome Sequence of Firmicute Strain S0AB, a Heterotrophic Iron/Sulfur-Oxidizing Extreme Acidophile.</title>
        <authorList>
            <person name="Vergara E."/>
            <person name="Pakostova E."/>
            <person name="Johnson D.B."/>
            <person name="Holmes D.S."/>
        </authorList>
    </citation>
    <scope>NUCLEOTIDE SEQUENCE</scope>
    <source>
        <strain evidence="10">S0AB</strain>
    </source>
</reference>
<evidence type="ECO:0000259" key="9">
    <source>
        <dbReference type="PROSITE" id="PS51755"/>
    </source>
</evidence>
<evidence type="ECO:0000256" key="2">
    <source>
        <dbReference type="ARBA" id="ARBA00023012"/>
    </source>
</evidence>
<dbReference type="Gene3D" id="1.10.10.10">
    <property type="entry name" value="Winged helix-like DNA-binding domain superfamily/Winged helix DNA-binding domain"/>
    <property type="match status" value="1"/>
</dbReference>
<dbReference type="SUPFAM" id="SSF52172">
    <property type="entry name" value="CheY-like"/>
    <property type="match status" value="1"/>
</dbReference>
<evidence type="ECO:0000256" key="3">
    <source>
        <dbReference type="ARBA" id="ARBA00023015"/>
    </source>
</evidence>
<dbReference type="GO" id="GO:0000976">
    <property type="term" value="F:transcription cis-regulatory region binding"/>
    <property type="evidence" value="ECO:0007669"/>
    <property type="project" value="TreeGrafter"/>
</dbReference>
<dbReference type="InterPro" id="IPR001867">
    <property type="entry name" value="OmpR/PhoB-type_DNA-bd"/>
</dbReference>
<dbReference type="PANTHER" id="PTHR48111:SF22">
    <property type="entry name" value="REGULATOR OF RPOS"/>
    <property type="match status" value="1"/>
</dbReference>
<keyword evidence="3" id="KW-0805">Transcription regulation</keyword>
<dbReference type="PROSITE" id="PS50110">
    <property type="entry name" value="RESPONSE_REGULATORY"/>
    <property type="match status" value="1"/>
</dbReference>
<evidence type="ECO:0000256" key="6">
    <source>
        <dbReference type="PROSITE-ProRule" id="PRU00169"/>
    </source>
</evidence>
<dbReference type="Gene3D" id="3.40.50.2300">
    <property type="match status" value="1"/>
</dbReference>
<feature type="DNA-binding region" description="OmpR/PhoB-type" evidence="7">
    <location>
        <begin position="128"/>
        <end position="226"/>
    </location>
</feature>
<dbReference type="InterPro" id="IPR011006">
    <property type="entry name" value="CheY-like_superfamily"/>
</dbReference>
<dbReference type="SMART" id="SM00448">
    <property type="entry name" value="REC"/>
    <property type="match status" value="1"/>
</dbReference>
<dbReference type="RefSeq" id="WP_336605144.1">
    <property type="nucleotide sequence ID" value="NZ_JALBUF010000001.1"/>
</dbReference>
<dbReference type="EMBL" id="JALBUF010000001">
    <property type="protein sequence ID" value="MCI0182446.1"/>
    <property type="molecule type" value="Genomic_DNA"/>
</dbReference>
<dbReference type="SMART" id="SM00862">
    <property type="entry name" value="Trans_reg_C"/>
    <property type="match status" value="1"/>
</dbReference>
<proteinExistence type="predicted"/>
<sequence>MNGAGSESSVLVVEDERRIARLIELELVHEGFQVEIAFDGTTGLRRALEKDFGVILLDLMLPGMSGLEVCRMLRKQKRTPIIILTARDSTGDKVAGLDAGADDYVTKPFVTDELLARVRAAFRKGMAREELVASDLQLFPEERRVVRAGQKLELTTREFDLLHFLLIHMDKVLSRDVILRRVWGYDFEGETNVVDVYIRYLRMKVDEPFTTPLIHTIRGVGYVLRKP</sequence>
<evidence type="ECO:0000256" key="5">
    <source>
        <dbReference type="ARBA" id="ARBA00023163"/>
    </source>
</evidence>
<dbReference type="Gene3D" id="6.10.250.690">
    <property type="match status" value="1"/>
</dbReference>
<feature type="domain" description="OmpR/PhoB-type" evidence="9">
    <location>
        <begin position="128"/>
        <end position="226"/>
    </location>
</feature>
<dbReference type="PROSITE" id="PS51755">
    <property type="entry name" value="OMPR_PHOB"/>
    <property type="match status" value="1"/>
</dbReference>
<dbReference type="AlphaFoldDB" id="A0A9X1V6B8"/>
<dbReference type="InterPro" id="IPR016032">
    <property type="entry name" value="Sig_transdc_resp-reg_C-effctor"/>
</dbReference>
<keyword evidence="5" id="KW-0804">Transcription</keyword>
<accession>A0A9X1V6B8</accession>
<evidence type="ECO:0000256" key="7">
    <source>
        <dbReference type="PROSITE-ProRule" id="PRU01091"/>
    </source>
</evidence>
<name>A0A9X1V6B8_9BACL</name>
<evidence type="ECO:0000259" key="8">
    <source>
        <dbReference type="PROSITE" id="PS50110"/>
    </source>
</evidence>
<evidence type="ECO:0000313" key="10">
    <source>
        <dbReference type="EMBL" id="MCI0182446.1"/>
    </source>
</evidence>
<keyword evidence="2" id="KW-0902">Two-component regulatory system</keyword>
<dbReference type="InterPro" id="IPR036388">
    <property type="entry name" value="WH-like_DNA-bd_sf"/>
</dbReference>
<dbReference type="FunFam" id="3.40.50.2300:FF:000001">
    <property type="entry name" value="DNA-binding response regulator PhoB"/>
    <property type="match status" value="1"/>
</dbReference>
<dbReference type="CDD" id="cd17574">
    <property type="entry name" value="REC_OmpR"/>
    <property type="match status" value="1"/>
</dbReference>
<dbReference type="InterPro" id="IPR001789">
    <property type="entry name" value="Sig_transdc_resp-reg_receiver"/>
</dbReference>
<feature type="modified residue" description="4-aspartylphosphate" evidence="6">
    <location>
        <position position="58"/>
    </location>
</feature>
<dbReference type="Proteomes" id="UP001139263">
    <property type="component" value="Unassembled WGS sequence"/>
</dbReference>
<dbReference type="GO" id="GO:0032993">
    <property type="term" value="C:protein-DNA complex"/>
    <property type="evidence" value="ECO:0007669"/>
    <property type="project" value="TreeGrafter"/>
</dbReference>
<evidence type="ECO:0000256" key="1">
    <source>
        <dbReference type="ARBA" id="ARBA00022553"/>
    </source>
</evidence>
<keyword evidence="11" id="KW-1185">Reference proteome</keyword>
<dbReference type="PANTHER" id="PTHR48111">
    <property type="entry name" value="REGULATOR OF RPOS"/>
    <property type="match status" value="1"/>
</dbReference>
<gene>
    <name evidence="10" type="primary">arlR_1</name>
    <name evidence="10" type="ORF">MM817_00706</name>
</gene>
<feature type="domain" description="Response regulatory" evidence="8">
    <location>
        <begin position="9"/>
        <end position="122"/>
    </location>
</feature>
<evidence type="ECO:0000256" key="4">
    <source>
        <dbReference type="ARBA" id="ARBA00023125"/>
    </source>
</evidence>
<dbReference type="InterPro" id="IPR039420">
    <property type="entry name" value="WalR-like"/>
</dbReference>
<dbReference type="CDD" id="cd00383">
    <property type="entry name" value="trans_reg_C"/>
    <property type="match status" value="1"/>
</dbReference>
<evidence type="ECO:0000313" key="11">
    <source>
        <dbReference type="Proteomes" id="UP001139263"/>
    </source>
</evidence>
<keyword evidence="1 6" id="KW-0597">Phosphoprotein</keyword>
<dbReference type="GO" id="GO:0000156">
    <property type="term" value="F:phosphorelay response regulator activity"/>
    <property type="evidence" value="ECO:0007669"/>
    <property type="project" value="TreeGrafter"/>
</dbReference>
<dbReference type="SUPFAM" id="SSF46894">
    <property type="entry name" value="C-terminal effector domain of the bipartite response regulators"/>
    <property type="match status" value="1"/>
</dbReference>
<keyword evidence="4 7" id="KW-0238">DNA-binding</keyword>
<dbReference type="GO" id="GO:0006355">
    <property type="term" value="P:regulation of DNA-templated transcription"/>
    <property type="evidence" value="ECO:0007669"/>
    <property type="project" value="InterPro"/>
</dbReference>
<protein>
    <submittedName>
        <fullName evidence="10">Response regulator ArlR</fullName>
    </submittedName>
</protein>
<organism evidence="10 11">
    <name type="scientific">Sulfoacidibacillus ferrooxidans</name>
    <dbReference type="NCBI Taxonomy" id="2005001"/>
    <lineage>
        <taxon>Bacteria</taxon>
        <taxon>Bacillati</taxon>
        <taxon>Bacillota</taxon>
        <taxon>Bacilli</taxon>
        <taxon>Bacillales</taxon>
        <taxon>Alicyclobacillaceae</taxon>
        <taxon>Sulfoacidibacillus</taxon>
    </lineage>
</organism>
<dbReference type="FunFam" id="1.10.10.10:FF:000005">
    <property type="entry name" value="Two-component system response regulator"/>
    <property type="match status" value="1"/>
</dbReference>
<dbReference type="GO" id="GO:0005829">
    <property type="term" value="C:cytosol"/>
    <property type="evidence" value="ECO:0007669"/>
    <property type="project" value="TreeGrafter"/>
</dbReference>
<comment type="caution">
    <text evidence="10">The sequence shown here is derived from an EMBL/GenBank/DDBJ whole genome shotgun (WGS) entry which is preliminary data.</text>
</comment>
<dbReference type="Pfam" id="PF00486">
    <property type="entry name" value="Trans_reg_C"/>
    <property type="match status" value="1"/>
</dbReference>
<dbReference type="Pfam" id="PF00072">
    <property type="entry name" value="Response_reg"/>
    <property type="match status" value="1"/>
</dbReference>